<dbReference type="GeneID" id="13883007"/>
<dbReference type="EC" id="5.2.1.8" evidence="5"/>
<dbReference type="CDD" id="cd00201">
    <property type="entry name" value="WW"/>
    <property type="match status" value="1"/>
</dbReference>
<dbReference type="InterPro" id="IPR046357">
    <property type="entry name" value="PPIase_dom_sf"/>
</dbReference>
<dbReference type="GO" id="GO:0000993">
    <property type="term" value="F:RNA polymerase II complex binding"/>
    <property type="evidence" value="ECO:0007669"/>
    <property type="project" value="EnsemblFungi"/>
</dbReference>
<dbReference type="InterPro" id="IPR000297">
    <property type="entry name" value="PPIase_PpiC"/>
</dbReference>
<evidence type="ECO:0000256" key="1">
    <source>
        <dbReference type="ARBA" id="ARBA00000971"/>
    </source>
</evidence>
<dbReference type="RefSeq" id="XP_003957484.1">
    <property type="nucleotide sequence ID" value="XM_003957435.1"/>
</dbReference>
<dbReference type="PANTHER" id="PTHR10657">
    <property type="entry name" value="PEPTIDYL-PROLYL CIS-TRANS ISOMERASE"/>
    <property type="match status" value="1"/>
</dbReference>
<dbReference type="Gene3D" id="2.20.70.10">
    <property type="match status" value="1"/>
</dbReference>
<dbReference type="FunCoup" id="H2AVE9">
    <property type="interactions" value="1056"/>
</dbReference>
<dbReference type="eggNOG" id="KOG3259">
    <property type="taxonomic scope" value="Eukaryota"/>
</dbReference>
<dbReference type="Proteomes" id="UP000005220">
    <property type="component" value="Chromosome 5"/>
</dbReference>
<dbReference type="EMBL" id="HE650825">
    <property type="protein sequence ID" value="CCF58349.1"/>
    <property type="molecule type" value="Genomic_DNA"/>
</dbReference>
<evidence type="ECO:0000256" key="2">
    <source>
        <dbReference type="ARBA" id="ARBA00023110"/>
    </source>
</evidence>
<dbReference type="GO" id="GO:0005634">
    <property type="term" value="C:nucleus"/>
    <property type="evidence" value="ECO:0007669"/>
    <property type="project" value="TreeGrafter"/>
</dbReference>
<evidence type="ECO:0000259" key="7">
    <source>
        <dbReference type="PROSITE" id="PS50020"/>
    </source>
</evidence>
<dbReference type="InterPro" id="IPR036020">
    <property type="entry name" value="WW_dom_sf"/>
</dbReference>
<feature type="domain" description="WW" evidence="7">
    <location>
        <begin position="6"/>
        <end position="40"/>
    </location>
</feature>
<reference evidence="9 10" key="1">
    <citation type="journal article" date="2011" name="Proc. Natl. Acad. Sci. U.S.A.">
        <title>Evolutionary erosion of yeast sex chromosomes by mating-type switching accidents.</title>
        <authorList>
            <person name="Gordon J.L."/>
            <person name="Armisen D."/>
            <person name="Proux-Wera E."/>
            <person name="Oheigeartaigh S.S."/>
            <person name="Byrne K.P."/>
            <person name="Wolfe K.H."/>
        </authorList>
    </citation>
    <scope>NUCLEOTIDE SEQUENCE [LARGE SCALE GENOMIC DNA]</scope>
    <source>
        <strain evidence="10">ATCC 22294 / BCRC 22015 / CBS 2517 / CECT 1963 / NBRC 1671 / NRRL Y-8276</strain>
    </source>
</reference>
<feature type="domain" description="PpiC" evidence="8">
    <location>
        <begin position="54"/>
        <end position="172"/>
    </location>
</feature>
<dbReference type="Gene3D" id="3.10.50.40">
    <property type="match status" value="1"/>
</dbReference>
<evidence type="ECO:0000256" key="4">
    <source>
        <dbReference type="PROSITE-ProRule" id="PRU00278"/>
    </source>
</evidence>
<dbReference type="PROSITE" id="PS01159">
    <property type="entry name" value="WW_DOMAIN_1"/>
    <property type="match status" value="1"/>
</dbReference>
<dbReference type="AlphaFoldDB" id="H2AVE9"/>
<dbReference type="GO" id="GO:0005829">
    <property type="term" value="C:cytosol"/>
    <property type="evidence" value="ECO:0007669"/>
    <property type="project" value="TreeGrafter"/>
</dbReference>
<evidence type="ECO:0000256" key="3">
    <source>
        <dbReference type="ARBA" id="ARBA00023235"/>
    </source>
</evidence>
<name>H2AVE9_KAZAF</name>
<sequence length="172" mass="20182">MNEEETGLPVPWQVKYSKSKKREYFFQPETKSSQWEEPEGTDHEKLKSYLKEHPMRVRCLHLLIKHRDSRRAASHREPKITISKEDAIKELKDLHDKLKDIETTHKDIKTEFGKMAHERSDCSSFKRNGDLGWFGRGEMQPSFEKAAFNLKVNEMSDIVETDSGVHIILRIS</sequence>
<dbReference type="HOGENOM" id="CLU_090028_0_1_1"/>
<dbReference type="InParanoid" id="H2AVE9"/>
<evidence type="ECO:0000256" key="5">
    <source>
        <dbReference type="RuleBase" id="RU363014"/>
    </source>
</evidence>
<organism evidence="9 10">
    <name type="scientific">Kazachstania africana (strain ATCC 22294 / BCRC 22015 / CBS 2517 / CECT 1963 / NBRC 1671 / NRRL Y-8276)</name>
    <name type="common">Yeast</name>
    <name type="synonym">Kluyveromyces africanus</name>
    <dbReference type="NCBI Taxonomy" id="1071382"/>
    <lineage>
        <taxon>Eukaryota</taxon>
        <taxon>Fungi</taxon>
        <taxon>Dikarya</taxon>
        <taxon>Ascomycota</taxon>
        <taxon>Saccharomycotina</taxon>
        <taxon>Saccharomycetes</taxon>
        <taxon>Saccharomycetales</taxon>
        <taxon>Saccharomycetaceae</taxon>
        <taxon>Kazachstania</taxon>
    </lineage>
</organism>
<dbReference type="GO" id="GO:0003755">
    <property type="term" value="F:peptidyl-prolyl cis-trans isomerase activity"/>
    <property type="evidence" value="ECO:0007669"/>
    <property type="project" value="UniProtKB-UniRule"/>
</dbReference>
<dbReference type="GO" id="GO:0045899">
    <property type="term" value="P:positive regulation of RNA polymerase II transcription preinitiation complex assembly"/>
    <property type="evidence" value="ECO:0007669"/>
    <property type="project" value="EnsemblFungi"/>
</dbReference>
<comment type="catalytic activity">
    <reaction evidence="1 5">
        <text>[protein]-peptidylproline (omega=180) = [protein]-peptidylproline (omega=0)</text>
        <dbReference type="Rhea" id="RHEA:16237"/>
        <dbReference type="Rhea" id="RHEA-COMP:10747"/>
        <dbReference type="Rhea" id="RHEA-COMP:10748"/>
        <dbReference type="ChEBI" id="CHEBI:83833"/>
        <dbReference type="ChEBI" id="CHEBI:83834"/>
        <dbReference type="EC" id="5.2.1.8"/>
    </reaction>
</comment>
<evidence type="ECO:0000259" key="8">
    <source>
        <dbReference type="PROSITE" id="PS50198"/>
    </source>
</evidence>
<dbReference type="PANTHER" id="PTHR10657:SF4">
    <property type="entry name" value="PEPTIDYL-PROLYL CIS-TRANS ISOMERASE-RELATED"/>
    <property type="match status" value="1"/>
</dbReference>
<dbReference type="Pfam" id="PF00639">
    <property type="entry name" value="Rotamase"/>
    <property type="match status" value="1"/>
</dbReference>
<keyword evidence="3 4" id="KW-0413">Isomerase</keyword>
<dbReference type="KEGG" id="kaf:KAFR_0E01950"/>
<dbReference type="SUPFAM" id="SSF51045">
    <property type="entry name" value="WW domain"/>
    <property type="match status" value="1"/>
</dbReference>
<dbReference type="SUPFAM" id="SSF54534">
    <property type="entry name" value="FKBP-like"/>
    <property type="match status" value="1"/>
</dbReference>
<dbReference type="PROSITE" id="PS50020">
    <property type="entry name" value="WW_DOMAIN_2"/>
    <property type="match status" value="1"/>
</dbReference>
<dbReference type="GO" id="GO:0000122">
    <property type="term" value="P:negative regulation of transcription by RNA polymerase II"/>
    <property type="evidence" value="ECO:0007669"/>
    <property type="project" value="EnsemblFungi"/>
</dbReference>
<keyword evidence="2 4" id="KW-0697">Rotamase</keyword>
<dbReference type="GO" id="GO:2000059">
    <property type="term" value="P:negative regulation of ubiquitin-dependent protein catabolic process"/>
    <property type="evidence" value="ECO:0007669"/>
    <property type="project" value="EnsemblFungi"/>
</dbReference>
<evidence type="ECO:0000313" key="10">
    <source>
        <dbReference type="Proteomes" id="UP000005220"/>
    </source>
</evidence>
<dbReference type="GO" id="GO:0006369">
    <property type="term" value="P:termination of RNA polymerase II transcription"/>
    <property type="evidence" value="ECO:0007669"/>
    <property type="project" value="EnsemblFungi"/>
</dbReference>
<proteinExistence type="predicted"/>
<dbReference type="OrthoDB" id="2530521at2759"/>
<keyword evidence="6" id="KW-0175">Coiled coil</keyword>
<keyword evidence="10" id="KW-1185">Reference proteome</keyword>
<accession>H2AVE9</accession>
<feature type="coiled-coil region" evidence="6">
    <location>
        <begin position="84"/>
        <end position="111"/>
    </location>
</feature>
<protein>
    <recommendedName>
        <fullName evidence="5">Peptidyl-prolyl cis-trans isomerase</fullName>
        <ecNumber evidence="5">5.2.1.8</ecNumber>
    </recommendedName>
</protein>
<dbReference type="SMART" id="SM00456">
    <property type="entry name" value="WW"/>
    <property type="match status" value="1"/>
</dbReference>
<dbReference type="STRING" id="1071382.H2AVE9"/>
<dbReference type="GO" id="GO:2000749">
    <property type="term" value="P:positive regulation of rDNA heterochromatin formation"/>
    <property type="evidence" value="ECO:0007669"/>
    <property type="project" value="EnsemblFungi"/>
</dbReference>
<dbReference type="PROSITE" id="PS50198">
    <property type="entry name" value="PPIC_PPIASE_2"/>
    <property type="match status" value="1"/>
</dbReference>
<evidence type="ECO:0000256" key="6">
    <source>
        <dbReference type="SAM" id="Coils"/>
    </source>
</evidence>
<evidence type="ECO:0000313" key="9">
    <source>
        <dbReference type="EMBL" id="CCF58349.1"/>
    </source>
</evidence>
<gene>
    <name evidence="9" type="primary">KAFR0E01950</name>
    <name evidence="9" type="ORF">KAFR_0E01950</name>
</gene>
<dbReference type="FunFam" id="3.10.50.40:FF:000026">
    <property type="entry name" value="Peptidyl-prolyl cis-trans isomerase"/>
    <property type="match status" value="1"/>
</dbReference>
<dbReference type="InterPro" id="IPR051370">
    <property type="entry name" value="PPIase_Pin1"/>
</dbReference>
<dbReference type="Pfam" id="PF00397">
    <property type="entry name" value="WW"/>
    <property type="match status" value="1"/>
</dbReference>
<dbReference type="InterPro" id="IPR001202">
    <property type="entry name" value="WW_dom"/>
</dbReference>